<evidence type="ECO:0000313" key="2">
    <source>
        <dbReference type="EMBL" id="GAA4701548.1"/>
    </source>
</evidence>
<keyword evidence="3" id="KW-1185">Reference proteome</keyword>
<sequence length="150" mass="16107">MLRPPPDLPYRPTMPTALRWATHRVGGSVPFAAGATALMTLYVGRNLPSALYGELRAELGFSTSVADGVLSHRGRGHSPVPGPGGSAVGHRWTPGPDPGRVEWLRRRRPRVPGRTGVGWLFAARTIQGFGVGIATATAQAMLSDRHRRAR</sequence>
<accession>A0ABP8X622</accession>
<evidence type="ECO:0000256" key="1">
    <source>
        <dbReference type="SAM" id="MobiDB-lite"/>
    </source>
</evidence>
<evidence type="ECO:0000313" key="3">
    <source>
        <dbReference type="Proteomes" id="UP001500325"/>
    </source>
</evidence>
<reference evidence="3" key="1">
    <citation type="journal article" date="2019" name="Int. J. Syst. Evol. Microbiol.">
        <title>The Global Catalogue of Microorganisms (GCM) 10K type strain sequencing project: providing services to taxonomists for standard genome sequencing and annotation.</title>
        <authorList>
            <consortium name="The Broad Institute Genomics Platform"/>
            <consortium name="The Broad Institute Genome Sequencing Center for Infectious Disease"/>
            <person name="Wu L."/>
            <person name="Ma J."/>
        </authorList>
    </citation>
    <scope>NUCLEOTIDE SEQUENCE [LARGE SCALE GENOMIC DNA]</scope>
    <source>
        <strain evidence="3">JCM 18055</strain>
    </source>
</reference>
<dbReference type="EMBL" id="BAABIC010000016">
    <property type="protein sequence ID" value="GAA4701548.1"/>
    <property type="molecule type" value="Genomic_DNA"/>
</dbReference>
<dbReference type="Proteomes" id="UP001500325">
    <property type="component" value="Unassembled WGS sequence"/>
</dbReference>
<feature type="region of interest" description="Disordered" evidence="1">
    <location>
        <begin position="73"/>
        <end position="95"/>
    </location>
</feature>
<proteinExistence type="predicted"/>
<protein>
    <recommendedName>
        <fullName evidence="4">MFS transporter</fullName>
    </recommendedName>
</protein>
<name>A0ABP8X622_9PSEU</name>
<evidence type="ECO:0008006" key="4">
    <source>
        <dbReference type="Google" id="ProtNLM"/>
    </source>
</evidence>
<comment type="caution">
    <text evidence="2">The sequence shown here is derived from an EMBL/GenBank/DDBJ whole genome shotgun (WGS) entry which is preliminary data.</text>
</comment>
<gene>
    <name evidence="2" type="ORF">GCM10023215_45620</name>
</gene>
<organism evidence="2 3">
    <name type="scientific">Pseudonocardia yuanmonensis</name>
    <dbReference type="NCBI Taxonomy" id="1095914"/>
    <lineage>
        <taxon>Bacteria</taxon>
        <taxon>Bacillati</taxon>
        <taxon>Actinomycetota</taxon>
        <taxon>Actinomycetes</taxon>
        <taxon>Pseudonocardiales</taxon>
        <taxon>Pseudonocardiaceae</taxon>
        <taxon>Pseudonocardia</taxon>
    </lineage>
</organism>